<evidence type="ECO:0000313" key="2">
    <source>
        <dbReference type="Proteomes" id="UP001285521"/>
    </source>
</evidence>
<protein>
    <submittedName>
        <fullName evidence="1">Uncharacterized protein</fullName>
    </submittedName>
</protein>
<proteinExistence type="predicted"/>
<reference evidence="1 2" key="1">
    <citation type="submission" date="2023-11" db="EMBL/GenBank/DDBJ databases">
        <title>Lentzea sokolovensis, sp. nov., Lentzea kristufkii, sp. nov., and Lentzea miocenensis, sp. nov., rare actinobacteria from Sokolov Coal Basin, Miocene lacustrine sediment, Czech Republic.</title>
        <authorList>
            <person name="Lara A."/>
            <person name="Kotroba L."/>
            <person name="Nouioui I."/>
            <person name="Neumann-Schaal M."/>
            <person name="Mast Y."/>
            <person name="Chronakova A."/>
        </authorList>
    </citation>
    <scope>NUCLEOTIDE SEQUENCE [LARGE SCALE GENOMIC DNA]</scope>
    <source>
        <strain evidence="1 2">BCCO 10_0856</strain>
    </source>
</reference>
<dbReference type="EMBL" id="JAXAVW010000046">
    <property type="protein sequence ID" value="MDX8036557.1"/>
    <property type="molecule type" value="Genomic_DNA"/>
</dbReference>
<keyword evidence="2" id="KW-1185">Reference proteome</keyword>
<sequence length="150" mass="16159">MGSLGGELMGKRSPAHVLWTEGPAAFSFLVDQHGFTGPHTIEPSGYTEHGGIRYERGKLSIEIDVWSGYGSDRGVTTTVWVRERSACAGLRALYVACGLGPERDVPEGGGSGHVVRKRIGEHSAALRKVVPHLVDVDPQAPVWTFLPFPV</sequence>
<dbReference type="RefSeq" id="WP_319971552.1">
    <property type="nucleotide sequence ID" value="NZ_JAXAVW010000046.1"/>
</dbReference>
<dbReference type="Proteomes" id="UP001285521">
    <property type="component" value="Unassembled WGS sequence"/>
</dbReference>
<accession>A0ABU4TED6</accession>
<name>A0ABU4TED6_9PSEU</name>
<organism evidence="1 2">
    <name type="scientific">Lentzea miocenica</name>
    <dbReference type="NCBI Taxonomy" id="3095431"/>
    <lineage>
        <taxon>Bacteria</taxon>
        <taxon>Bacillati</taxon>
        <taxon>Actinomycetota</taxon>
        <taxon>Actinomycetes</taxon>
        <taxon>Pseudonocardiales</taxon>
        <taxon>Pseudonocardiaceae</taxon>
        <taxon>Lentzea</taxon>
    </lineage>
</organism>
<gene>
    <name evidence="1" type="ORF">SK803_40720</name>
</gene>
<evidence type="ECO:0000313" key="1">
    <source>
        <dbReference type="EMBL" id="MDX8036557.1"/>
    </source>
</evidence>
<comment type="caution">
    <text evidence="1">The sequence shown here is derived from an EMBL/GenBank/DDBJ whole genome shotgun (WGS) entry which is preliminary data.</text>
</comment>